<keyword evidence="4 8" id="KW-0067">ATP-binding</keyword>
<dbReference type="HAMAP" id="MF_01897">
    <property type="entry name" value="GyrA"/>
    <property type="match status" value="1"/>
</dbReference>
<dbReference type="NCBIfam" id="TIGR01063">
    <property type="entry name" value="gyrA"/>
    <property type="match status" value="1"/>
</dbReference>
<organism evidence="12 13">
    <name type="scientific">Kistimonas scapharcae</name>
    <dbReference type="NCBI Taxonomy" id="1036133"/>
    <lineage>
        <taxon>Bacteria</taxon>
        <taxon>Pseudomonadati</taxon>
        <taxon>Pseudomonadota</taxon>
        <taxon>Gammaproteobacteria</taxon>
        <taxon>Oceanospirillales</taxon>
        <taxon>Endozoicomonadaceae</taxon>
        <taxon>Kistimonas</taxon>
    </lineage>
</organism>
<evidence type="ECO:0000256" key="5">
    <source>
        <dbReference type="ARBA" id="ARBA00023029"/>
    </source>
</evidence>
<accession>A0ABP8V9V5</accession>
<dbReference type="Pfam" id="PF00521">
    <property type="entry name" value="DNA_topoisoIV"/>
    <property type="match status" value="1"/>
</dbReference>
<evidence type="ECO:0000256" key="10">
    <source>
        <dbReference type="SAM" id="MobiDB-lite"/>
    </source>
</evidence>
<dbReference type="SUPFAM" id="SSF56719">
    <property type="entry name" value="Type II DNA topoisomerase"/>
    <property type="match status" value="1"/>
</dbReference>
<keyword evidence="8" id="KW-0963">Cytoplasm</keyword>
<feature type="active site" description="O-(5'-phospho-DNA)-tyrosine intermediate" evidence="8 9">
    <location>
        <position position="122"/>
    </location>
</feature>
<dbReference type="Proteomes" id="UP001500604">
    <property type="component" value="Unassembled WGS sequence"/>
</dbReference>
<comment type="subcellular location">
    <subcellularLocation>
        <location evidence="8">Cytoplasm</location>
    </subcellularLocation>
</comment>
<dbReference type="CDD" id="cd00187">
    <property type="entry name" value="TOP4c"/>
    <property type="match status" value="1"/>
</dbReference>
<gene>
    <name evidence="8 12" type="primary">gyrA</name>
    <name evidence="12" type="ORF">GCM10023116_47700</name>
</gene>
<evidence type="ECO:0000256" key="2">
    <source>
        <dbReference type="ARBA" id="ARBA00008263"/>
    </source>
</evidence>
<comment type="catalytic activity">
    <reaction evidence="1 8 9">
        <text>ATP-dependent breakage, passage and rejoining of double-stranded DNA.</text>
        <dbReference type="EC" id="5.6.2.2"/>
    </reaction>
</comment>
<dbReference type="NCBIfam" id="NF004043">
    <property type="entry name" value="PRK05560.1"/>
    <property type="match status" value="1"/>
</dbReference>
<feature type="short sequence motif" description="GyrA-box" evidence="8">
    <location>
        <begin position="560"/>
        <end position="566"/>
    </location>
</feature>
<proteinExistence type="inferred from homology"/>
<evidence type="ECO:0000256" key="8">
    <source>
        <dbReference type="HAMAP-Rule" id="MF_01897"/>
    </source>
</evidence>
<keyword evidence="5 8" id="KW-0799">Topoisomerase</keyword>
<dbReference type="InterPro" id="IPR002205">
    <property type="entry name" value="Topo_IIA_dom_A"/>
</dbReference>
<dbReference type="InterPro" id="IPR013760">
    <property type="entry name" value="Topo_IIA-like_dom_sf"/>
</dbReference>
<dbReference type="Gene3D" id="3.90.199.10">
    <property type="entry name" value="Topoisomerase II, domain 5"/>
    <property type="match status" value="1"/>
</dbReference>
<evidence type="ECO:0000313" key="12">
    <source>
        <dbReference type="EMBL" id="GAA4652486.1"/>
    </source>
</evidence>
<dbReference type="EMBL" id="BAABFL010000476">
    <property type="protein sequence ID" value="GAA4652486.1"/>
    <property type="molecule type" value="Genomic_DNA"/>
</dbReference>
<dbReference type="SUPFAM" id="SSF101904">
    <property type="entry name" value="GyrA/ParC C-terminal domain-like"/>
    <property type="match status" value="1"/>
</dbReference>
<dbReference type="InterPro" id="IPR050220">
    <property type="entry name" value="Type_II_DNA_Topoisomerases"/>
</dbReference>
<sequence>MVDTANEILPVNIEDELKQSYLDYAMSVIVGRALPDVRDGLKPVHRRVLFAMSELGNDWNKPYKKSARIVGDVIGKYHPHGDSAVYETIVRMAQDFSMRYTLVDGQGNFGSIDGDSAAAMRYTEIRMDKLSHELLSDLDKETVDYVPNYDGTEQIPAVMPTRIPNLLVNGSAGIAVGMATNIPPHNLTEVINGCLALIDNPDLTVDDLMTYIPGPDFPTGAIINGKAGILQAYRTGRGRIYIRSRAEVVDDPKRKRQVIIIHEIPYQVNKARLIEKIAELVKERKIEGISEIRDESDKDGLRVVIELRRGEVGEVVLNNLYAQTQLENVFGINVVALVDGRPKTLNLKELLEAFVRHRREVVTRRTVYELRKARERGHLLEGLAVALSNIDPIIQMIKDSPTAQEARERLMAKGWDAGYVQKMLERAGENACRPDDLPSVYGVQGNLYHLSPAQAHAILEMKLHRLTGLEHEKLLNEYQELLVRIAELSLILADPARLMSVIREELQKVVAEFGDERRTEITSSRRDLTVEDLITEEDMVVTLSHAGYAKTTPLAEYQAQRRGGRGKSAASVKEEDFVEHMLVANTHTRILLFSSKGKVYWLKVYEIPQAGRTSRGRPVVNILPLAEGEKITAMLPVEAFTEGHYVFMATLRGTVKKVPLEQFSRPRSSGLIALELNEDDMLVGAAITDGDRDVMMLSNSGKAIRFKETDVRAMGRTARGVRGMRLADDQHVISLIIPDDDAHILTASENGYGKRSVVNDFRLTGRGGQGVIAMQCNDRNGQMVGAVQVSGGDEIMLISDHGTLVRTRVEEISVMSRNTQGVRLIRLSAGERLVGVERVDEPEEDESVLVDDGIQEPDAEAEAATES</sequence>
<evidence type="ECO:0000256" key="6">
    <source>
        <dbReference type="ARBA" id="ARBA00023125"/>
    </source>
</evidence>
<dbReference type="SMART" id="SM00434">
    <property type="entry name" value="TOP4c"/>
    <property type="match status" value="1"/>
</dbReference>
<feature type="domain" description="Topo IIA-type catalytic" evidence="11">
    <location>
        <begin position="34"/>
        <end position="533"/>
    </location>
</feature>
<comment type="subunit">
    <text evidence="8">Heterotetramer, composed of two GyrA and two GyrB chains. In the heterotetramer, GyrA contains the active site tyrosine that forms a transient covalent intermediate with DNA, while GyrB binds cofactors and catalyzes ATP hydrolysis.</text>
</comment>
<dbReference type="Gene3D" id="2.120.10.90">
    <property type="entry name" value="DNA gyrase/topoisomerase IV, subunit A, C-terminal"/>
    <property type="match status" value="1"/>
</dbReference>
<dbReference type="InterPro" id="IPR013757">
    <property type="entry name" value="Topo_IIA_A_a_sf"/>
</dbReference>
<dbReference type="InterPro" id="IPR035516">
    <property type="entry name" value="Gyrase/topoIV_suA_C"/>
</dbReference>
<dbReference type="InterPro" id="IPR005743">
    <property type="entry name" value="GyrA"/>
</dbReference>
<dbReference type="PANTHER" id="PTHR43493:SF5">
    <property type="entry name" value="DNA GYRASE SUBUNIT A, CHLOROPLASTIC_MITOCHONDRIAL"/>
    <property type="match status" value="1"/>
</dbReference>
<evidence type="ECO:0000256" key="1">
    <source>
        <dbReference type="ARBA" id="ARBA00000185"/>
    </source>
</evidence>
<dbReference type="EC" id="5.6.2.2" evidence="8"/>
<dbReference type="Gene3D" id="1.10.268.10">
    <property type="entry name" value="Topoisomerase, domain 3"/>
    <property type="match status" value="1"/>
</dbReference>
<keyword evidence="7 8" id="KW-0413">Isomerase</keyword>
<dbReference type="Pfam" id="PF03989">
    <property type="entry name" value="DNA_gyraseA_C"/>
    <property type="match status" value="6"/>
</dbReference>
<evidence type="ECO:0000256" key="7">
    <source>
        <dbReference type="ARBA" id="ARBA00023235"/>
    </source>
</evidence>
<dbReference type="InterPro" id="IPR006691">
    <property type="entry name" value="GyrA/parC_rep"/>
</dbReference>
<dbReference type="PANTHER" id="PTHR43493">
    <property type="entry name" value="DNA GYRASE/TOPOISOMERASE SUBUNIT A"/>
    <property type="match status" value="1"/>
</dbReference>
<keyword evidence="6 8" id="KW-0238">DNA-binding</keyword>
<reference evidence="13" key="1">
    <citation type="journal article" date="2019" name="Int. J. Syst. Evol. Microbiol.">
        <title>The Global Catalogue of Microorganisms (GCM) 10K type strain sequencing project: providing services to taxonomists for standard genome sequencing and annotation.</title>
        <authorList>
            <consortium name="The Broad Institute Genomics Platform"/>
            <consortium name="The Broad Institute Genome Sequencing Center for Infectious Disease"/>
            <person name="Wu L."/>
            <person name="Ma J."/>
        </authorList>
    </citation>
    <scope>NUCLEOTIDE SEQUENCE [LARGE SCALE GENOMIC DNA]</scope>
    <source>
        <strain evidence="13">JCM 17805</strain>
    </source>
</reference>
<keyword evidence="13" id="KW-1185">Reference proteome</keyword>
<dbReference type="PROSITE" id="PS52040">
    <property type="entry name" value="TOPO_IIA"/>
    <property type="match status" value="1"/>
</dbReference>
<name>A0ABP8V9V5_9GAMM</name>
<evidence type="ECO:0000259" key="11">
    <source>
        <dbReference type="PROSITE" id="PS52040"/>
    </source>
</evidence>
<keyword evidence="3 8" id="KW-0547">Nucleotide-binding</keyword>
<evidence type="ECO:0000256" key="9">
    <source>
        <dbReference type="PROSITE-ProRule" id="PRU01384"/>
    </source>
</evidence>
<feature type="region of interest" description="Disordered" evidence="10">
    <location>
        <begin position="839"/>
        <end position="867"/>
    </location>
</feature>
<comment type="function">
    <text evidence="8">A type II topoisomerase that negatively supercoils closed circular double-stranded (ds) DNA in an ATP-dependent manner to modulate DNA topology and maintain chromosomes in an underwound state. Negative supercoiling favors strand separation, and DNA replication, transcription, recombination and repair, all of which involve strand separation. Also able to catalyze the interconversion of other topological isomers of dsDNA rings, including catenanes and knotted rings. Type II topoisomerases break and join 2 DNA strands simultaneously in an ATP-dependent manner.</text>
</comment>
<evidence type="ECO:0000313" key="13">
    <source>
        <dbReference type="Proteomes" id="UP001500604"/>
    </source>
</evidence>
<dbReference type="NCBIfam" id="NF004044">
    <property type="entry name" value="PRK05561.1"/>
    <property type="match status" value="1"/>
</dbReference>
<comment type="similarity">
    <text evidence="2 8">Belongs to the type II topoisomerase GyrA/ParC subunit family.</text>
</comment>
<protein>
    <recommendedName>
        <fullName evidence="8">DNA gyrase subunit A</fullName>
        <ecNumber evidence="8">5.6.2.2</ecNumber>
    </recommendedName>
</protein>
<dbReference type="RefSeq" id="WP_345199059.1">
    <property type="nucleotide sequence ID" value="NZ_BAABFL010000476.1"/>
</dbReference>
<comment type="miscellaneous">
    <text evidence="8">Few gyrases are as efficient as E.coli at forming negative supercoils. Not all organisms have 2 type II topoisomerases; in organisms with a single type II topoisomerase this enzyme also has to decatenate newly replicated chromosomes.</text>
</comment>
<evidence type="ECO:0000256" key="4">
    <source>
        <dbReference type="ARBA" id="ARBA00022840"/>
    </source>
</evidence>
<feature type="compositionally biased region" description="Acidic residues" evidence="10">
    <location>
        <begin position="840"/>
        <end position="867"/>
    </location>
</feature>
<evidence type="ECO:0000256" key="3">
    <source>
        <dbReference type="ARBA" id="ARBA00022741"/>
    </source>
</evidence>
<dbReference type="Gene3D" id="3.30.1360.40">
    <property type="match status" value="1"/>
</dbReference>
<comment type="caution">
    <text evidence="12">The sequence shown here is derived from an EMBL/GenBank/DDBJ whole genome shotgun (WGS) entry which is preliminary data.</text>
</comment>
<dbReference type="InterPro" id="IPR013758">
    <property type="entry name" value="Topo_IIA_A/C_ab"/>
</dbReference>